<accession>A0A5P3VT27</accession>
<reference evidence="1 2" key="1">
    <citation type="submission" date="2018-09" db="EMBL/GenBank/DDBJ databases">
        <title>Complete genome sequence of Cupriavidus oxalaticus T2, a bacterium capable of phenol tolerance and degradation.</title>
        <authorList>
            <person name="Yan J."/>
        </authorList>
    </citation>
    <scope>NUCLEOTIDE SEQUENCE [LARGE SCALE GENOMIC DNA]</scope>
    <source>
        <strain evidence="1 2">T2</strain>
        <plasmid evidence="1 2">unnamed1</plasmid>
    </source>
</reference>
<sequence length="321" mass="36125">MHGTELYNALVPALWGDVDENKHFPVEQPLLAHYTSVANLVNIVKGTELWFSNPLNMNDYEEMRYGLSEGMRAAESHALLRVTCEEHGYYAEFIESLSACYRRFESEHAFDTYVVCFSKHDEAKDVDGRLSMWRGYGGNGSGAAIVIDTKKINANEQSPFIIAPVDYGTAEERRAWIGERLDVLAAELKRQQVRKDGAPMAAAAFFERLKQFALFSKHRGFEEEKEWRVVYFRDRDSAGRLTAMFGYHIGADGVHPKLKLKLAPIDGVTGDDFGLDNIVHQIILGPTHTGVSRLAALRMLQLERPALASRLRASSTPFRPS</sequence>
<dbReference type="AlphaFoldDB" id="A0A5P3VT27"/>
<protein>
    <submittedName>
        <fullName evidence="1">DUF2971 domain-containing protein</fullName>
    </submittedName>
</protein>
<dbReference type="EMBL" id="CP032520">
    <property type="protein sequence ID" value="QEZ48703.1"/>
    <property type="molecule type" value="Genomic_DNA"/>
</dbReference>
<geneLocation type="plasmid" evidence="1">
    <name>unnamed1</name>
</geneLocation>
<dbReference type="Proteomes" id="UP000325743">
    <property type="component" value="Plasmid unnamed1"/>
</dbReference>
<evidence type="ECO:0000313" key="1">
    <source>
        <dbReference type="EMBL" id="QEZ48703.1"/>
    </source>
</evidence>
<keyword evidence="1" id="KW-0614">Plasmid</keyword>
<dbReference type="RefSeq" id="WP_151072946.1">
    <property type="nucleotide sequence ID" value="NZ_CP032520.1"/>
</dbReference>
<dbReference type="InterPro" id="IPR021352">
    <property type="entry name" value="DUF2971"/>
</dbReference>
<evidence type="ECO:0000313" key="2">
    <source>
        <dbReference type="Proteomes" id="UP000325743"/>
    </source>
</evidence>
<proteinExistence type="predicted"/>
<name>A0A5P3VT27_9BURK</name>
<gene>
    <name evidence="1" type="ORF">D2917_30935</name>
</gene>
<organism evidence="1 2">
    <name type="scientific">Cupriavidus oxalaticus</name>
    <dbReference type="NCBI Taxonomy" id="96344"/>
    <lineage>
        <taxon>Bacteria</taxon>
        <taxon>Pseudomonadati</taxon>
        <taxon>Pseudomonadota</taxon>
        <taxon>Betaproteobacteria</taxon>
        <taxon>Burkholderiales</taxon>
        <taxon>Burkholderiaceae</taxon>
        <taxon>Cupriavidus</taxon>
    </lineage>
</organism>
<dbReference type="Pfam" id="PF11185">
    <property type="entry name" value="DUF2971"/>
    <property type="match status" value="1"/>
</dbReference>